<keyword evidence="4" id="KW-0238">DNA-binding</keyword>
<evidence type="ECO:0000256" key="6">
    <source>
        <dbReference type="ARBA" id="ARBA00023242"/>
    </source>
</evidence>
<accession>A0AAE1NAS9</accession>
<reference evidence="10" key="1">
    <citation type="submission" date="2023-10" db="EMBL/GenBank/DDBJ databases">
        <title>Chromosome-level genome of the transformable northern wattle, Acacia crassicarpa.</title>
        <authorList>
            <person name="Massaro I."/>
            <person name="Sinha N.R."/>
            <person name="Poethig S."/>
            <person name="Leichty A.R."/>
        </authorList>
    </citation>
    <scope>NUCLEOTIDE SEQUENCE</scope>
    <source>
        <strain evidence="10">Acra3RX</strain>
        <tissue evidence="10">Leaf</tissue>
    </source>
</reference>
<feature type="compositionally biased region" description="Polar residues" evidence="7">
    <location>
        <begin position="161"/>
        <end position="183"/>
    </location>
</feature>
<dbReference type="InterPro" id="IPR001005">
    <property type="entry name" value="SANT/Myb"/>
</dbReference>
<dbReference type="GO" id="GO:0003677">
    <property type="term" value="F:DNA binding"/>
    <property type="evidence" value="ECO:0007669"/>
    <property type="project" value="UniProtKB-KW"/>
</dbReference>
<feature type="compositionally biased region" description="Low complexity" evidence="7">
    <location>
        <begin position="143"/>
        <end position="156"/>
    </location>
</feature>
<evidence type="ECO:0000259" key="9">
    <source>
        <dbReference type="PROSITE" id="PS51294"/>
    </source>
</evidence>
<proteinExistence type="predicted"/>
<dbReference type="InterPro" id="IPR009057">
    <property type="entry name" value="Homeodomain-like_sf"/>
</dbReference>
<keyword evidence="5" id="KW-0804">Transcription</keyword>
<dbReference type="AlphaFoldDB" id="A0AAE1NAS9"/>
<evidence type="ECO:0000313" key="11">
    <source>
        <dbReference type="Proteomes" id="UP001293593"/>
    </source>
</evidence>
<dbReference type="SUPFAM" id="SSF46689">
    <property type="entry name" value="Homeodomain-like"/>
    <property type="match status" value="1"/>
</dbReference>
<protein>
    <submittedName>
        <fullName evidence="10">Uncharacterized protein</fullName>
    </submittedName>
</protein>
<dbReference type="FunFam" id="1.10.10.60:FF:000015">
    <property type="entry name" value="Transcription factor RAX3"/>
    <property type="match status" value="1"/>
</dbReference>
<keyword evidence="11" id="KW-1185">Reference proteome</keyword>
<dbReference type="EMBL" id="JAWXYG010000001">
    <property type="protein sequence ID" value="KAK4285682.1"/>
    <property type="molecule type" value="Genomic_DNA"/>
</dbReference>
<dbReference type="PANTHER" id="PTHR47997">
    <property type="entry name" value="MYB DOMAIN PROTEIN 55"/>
    <property type="match status" value="1"/>
</dbReference>
<dbReference type="InterPro" id="IPR051953">
    <property type="entry name" value="Plant_SW-associated_TFs"/>
</dbReference>
<keyword evidence="3" id="KW-0805">Transcription regulation</keyword>
<dbReference type="PROSITE" id="PS51294">
    <property type="entry name" value="HTH_MYB"/>
    <property type="match status" value="2"/>
</dbReference>
<evidence type="ECO:0000256" key="4">
    <source>
        <dbReference type="ARBA" id="ARBA00023125"/>
    </source>
</evidence>
<organism evidence="10 11">
    <name type="scientific">Acacia crassicarpa</name>
    <name type="common">northern wattle</name>
    <dbReference type="NCBI Taxonomy" id="499986"/>
    <lineage>
        <taxon>Eukaryota</taxon>
        <taxon>Viridiplantae</taxon>
        <taxon>Streptophyta</taxon>
        <taxon>Embryophyta</taxon>
        <taxon>Tracheophyta</taxon>
        <taxon>Spermatophyta</taxon>
        <taxon>Magnoliopsida</taxon>
        <taxon>eudicotyledons</taxon>
        <taxon>Gunneridae</taxon>
        <taxon>Pentapetalae</taxon>
        <taxon>rosids</taxon>
        <taxon>fabids</taxon>
        <taxon>Fabales</taxon>
        <taxon>Fabaceae</taxon>
        <taxon>Caesalpinioideae</taxon>
        <taxon>mimosoid clade</taxon>
        <taxon>Acacieae</taxon>
        <taxon>Acacia</taxon>
    </lineage>
</organism>
<dbReference type="PROSITE" id="PS50090">
    <property type="entry name" value="MYB_LIKE"/>
    <property type="match status" value="2"/>
</dbReference>
<feature type="domain" description="HTH myb-type" evidence="9">
    <location>
        <begin position="64"/>
        <end position="118"/>
    </location>
</feature>
<feature type="domain" description="Myb-like" evidence="8">
    <location>
        <begin position="64"/>
        <end position="114"/>
    </location>
</feature>
<dbReference type="PANTHER" id="PTHR47997:SF75">
    <property type="entry name" value="MYB DOMAIN PROTEIN 55"/>
    <property type="match status" value="1"/>
</dbReference>
<evidence type="ECO:0000256" key="5">
    <source>
        <dbReference type="ARBA" id="ARBA00023163"/>
    </source>
</evidence>
<evidence type="ECO:0000313" key="10">
    <source>
        <dbReference type="EMBL" id="KAK4285682.1"/>
    </source>
</evidence>
<dbReference type="SMART" id="SM00717">
    <property type="entry name" value="SANT"/>
    <property type="match status" value="2"/>
</dbReference>
<evidence type="ECO:0000256" key="7">
    <source>
        <dbReference type="SAM" id="MobiDB-lite"/>
    </source>
</evidence>
<name>A0AAE1NAS9_9FABA</name>
<comment type="subcellular location">
    <subcellularLocation>
        <location evidence="1">Nucleus</location>
    </subcellularLocation>
</comment>
<feature type="domain" description="HTH myb-type" evidence="9">
    <location>
        <begin position="11"/>
        <end position="63"/>
    </location>
</feature>
<evidence type="ECO:0000256" key="2">
    <source>
        <dbReference type="ARBA" id="ARBA00022737"/>
    </source>
</evidence>
<evidence type="ECO:0000259" key="8">
    <source>
        <dbReference type="PROSITE" id="PS50090"/>
    </source>
</evidence>
<keyword evidence="2" id="KW-0677">Repeat</keyword>
<feature type="domain" description="Myb-like" evidence="8">
    <location>
        <begin position="11"/>
        <end position="63"/>
    </location>
</feature>
<dbReference type="CDD" id="cd00167">
    <property type="entry name" value="SANT"/>
    <property type="match status" value="2"/>
</dbReference>
<dbReference type="GO" id="GO:0005634">
    <property type="term" value="C:nucleus"/>
    <property type="evidence" value="ECO:0007669"/>
    <property type="project" value="UniProtKB-SubCell"/>
</dbReference>
<dbReference type="Proteomes" id="UP001293593">
    <property type="component" value="Unassembled WGS sequence"/>
</dbReference>
<sequence length="341" mass="38279">MGKGRAPCCDKNIVKRGPWSPQEDLKLITFIQKHGHQNWRSLPKQAGLLRCGKSCRLRWINYLRPDLKRGKFTKEEEETIMKLHETLGNKWSKIASELPGRTDNEIKNVWHTHLKKKLLLKNSLDNNNNPSTIIDQSNSKQESSCITSSSSSSTSTRHQEGTTSSIPQKKTTDNTNEQNSENVNKECYTTDQSSSAPAICKLQEDHHQMELVAAGSSLWYQGAGPDDNNDNNTVVVLNEVVVDKPTNNNNNNTSSDGLFEIPLEADDDFWNMLDDDNIGAGETETMKYWIREIEKDLGLEPQASSSSLDLTIGLSDDMDIWPNNGSSDGLSLLIKDFVHNF</sequence>
<dbReference type="InterPro" id="IPR017930">
    <property type="entry name" value="Myb_dom"/>
</dbReference>
<gene>
    <name evidence="10" type="ORF">QN277_002350</name>
</gene>
<feature type="compositionally biased region" description="Polar residues" evidence="7">
    <location>
        <begin position="130"/>
        <end position="142"/>
    </location>
</feature>
<evidence type="ECO:0000256" key="1">
    <source>
        <dbReference type="ARBA" id="ARBA00004123"/>
    </source>
</evidence>
<feature type="region of interest" description="Disordered" evidence="7">
    <location>
        <begin position="125"/>
        <end position="183"/>
    </location>
</feature>
<comment type="caution">
    <text evidence="10">The sequence shown here is derived from an EMBL/GenBank/DDBJ whole genome shotgun (WGS) entry which is preliminary data.</text>
</comment>
<evidence type="ECO:0000256" key="3">
    <source>
        <dbReference type="ARBA" id="ARBA00023015"/>
    </source>
</evidence>
<keyword evidence="6" id="KW-0539">Nucleus</keyword>
<dbReference type="Gene3D" id="1.10.10.60">
    <property type="entry name" value="Homeodomain-like"/>
    <property type="match status" value="2"/>
</dbReference>
<dbReference type="Pfam" id="PF00249">
    <property type="entry name" value="Myb_DNA-binding"/>
    <property type="match status" value="2"/>
</dbReference>